<keyword evidence="2" id="KW-1185">Reference proteome</keyword>
<evidence type="ECO:0000313" key="1">
    <source>
        <dbReference type="EMBL" id="KAF2464173.1"/>
    </source>
</evidence>
<gene>
    <name evidence="1" type="ORF">BDR25DRAFT_272133</name>
</gene>
<name>A0ACB6QB39_9PLEO</name>
<sequence>MASSTHSFSMLATLVFLSFTFTAVRVHAQDEASVTVSVAPAATVVSDDSPAGVPLFELETVQLTDPLIAELKNDDQVAEYAHLFAFDNSSSITTESAKRHRRARRAARCKTYPGDALWPSKIVWDIFDLLLGGALSPIIPIASPCYPSSKYNNYDAGKCAAITANWGVESTHYSDPGSVFFPMYEGKTCLQGTNPAALSTCTQGGYSLYSVKVTNVAQIQLAVNFARTLNLRLVVKNTGHDYNGRSTGKDALSIWTHNLKDIQYVANYKSADYSGPALKVGAGIQGFELYEAADKYGVSALAGICPSVGVVGGYVTGGGHSPLMQLYGMGADQVVALEVVTAGGYFVTATPSINSDLYWAMLGGGGGTFGIITSAVLKVYPKVPVTTSVFNFTTSATVSADTFWQGVKAFWDEIPTYNAAKTYSYYFVSNTNGTYAFEMFPFFATKKTVAEFQALTKPFFDKLTALGIPYKISTQHFDTFYPAYKATFGTINYRVGGYTSVPGNRLLPAANWEDPTLSTQTLAAVKHAVDNSLRIGMYHQSPAKQTKIVNSVNPAFRNEAVMLIAINPVAANATAAQLAVGSNQLTNVILGPLRDLTPTGGAYANEADVAEPDWQNSFWGSNYAKLAQIKKKWDPTDLFYVHHGVGSEAWVVDDGDRGVQTQDGKLCRA</sequence>
<evidence type="ECO:0000313" key="2">
    <source>
        <dbReference type="Proteomes" id="UP000799755"/>
    </source>
</evidence>
<reference evidence="1" key="1">
    <citation type="journal article" date="2020" name="Stud. Mycol.">
        <title>101 Dothideomycetes genomes: a test case for predicting lifestyles and emergence of pathogens.</title>
        <authorList>
            <person name="Haridas S."/>
            <person name="Albert R."/>
            <person name="Binder M."/>
            <person name="Bloem J."/>
            <person name="Labutti K."/>
            <person name="Salamov A."/>
            <person name="Andreopoulos B."/>
            <person name="Baker S."/>
            <person name="Barry K."/>
            <person name="Bills G."/>
            <person name="Bluhm B."/>
            <person name="Cannon C."/>
            <person name="Castanera R."/>
            <person name="Culley D."/>
            <person name="Daum C."/>
            <person name="Ezra D."/>
            <person name="Gonzalez J."/>
            <person name="Henrissat B."/>
            <person name="Kuo A."/>
            <person name="Liang C."/>
            <person name="Lipzen A."/>
            <person name="Lutzoni F."/>
            <person name="Magnuson J."/>
            <person name="Mondo S."/>
            <person name="Nolan M."/>
            <person name="Ohm R."/>
            <person name="Pangilinan J."/>
            <person name="Park H.-J."/>
            <person name="Ramirez L."/>
            <person name="Alfaro M."/>
            <person name="Sun H."/>
            <person name="Tritt A."/>
            <person name="Yoshinaga Y."/>
            <person name="Zwiers L.-H."/>
            <person name="Turgeon B."/>
            <person name="Goodwin S."/>
            <person name="Spatafora J."/>
            <person name="Crous P."/>
            <person name="Grigoriev I."/>
        </authorList>
    </citation>
    <scope>NUCLEOTIDE SEQUENCE</scope>
    <source>
        <strain evidence="1">ATCC 200398</strain>
    </source>
</reference>
<protein>
    <submittedName>
        <fullName evidence="1">FAD-binding domain-containing protein</fullName>
    </submittedName>
</protein>
<proteinExistence type="predicted"/>
<dbReference type="Proteomes" id="UP000799755">
    <property type="component" value="Unassembled WGS sequence"/>
</dbReference>
<organism evidence="1 2">
    <name type="scientific">Lindgomyces ingoldianus</name>
    <dbReference type="NCBI Taxonomy" id="673940"/>
    <lineage>
        <taxon>Eukaryota</taxon>
        <taxon>Fungi</taxon>
        <taxon>Dikarya</taxon>
        <taxon>Ascomycota</taxon>
        <taxon>Pezizomycotina</taxon>
        <taxon>Dothideomycetes</taxon>
        <taxon>Pleosporomycetidae</taxon>
        <taxon>Pleosporales</taxon>
        <taxon>Lindgomycetaceae</taxon>
        <taxon>Lindgomyces</taxon>
    </lineage>
</organism>
<dbReference type="EMBL" id="MU003539">
    <property type="protein sequence ID" value="KAF2464173.1"/>
    <property type="molecule type" value="Genomic_DNA"/>
</dbReference>
<accession>A0ACB6QB39</accession>
<comment type="caution">
    <text evidence="1">The sequence shown here is derived from an EMBL/GenBank/DDBJ whole genome shotgun (WGS) entry which is preliminary data.</text>
</comment>